<feature type="domain" description="Flavodoxin-like" evidence="2">
    <location>
        <begin position="5"/>
        <end position="193"/>
    </location>
</feature>
<evidence type="ECO:0000313" key="3">
    <source>
        <dbReference type="EMBL" id="ODQ71872.1"/>
    </source>
</evidence>
<gene>
    <name evidence="3" type="ORF">LIPSTDRAFT_83978</name>
</gene>
<protein>
    <recommendedName>
        <fullName evidence="2">Flavodoxin-like domain-containing protein</fullName>
    </recommendedName>
</protein>
<dbReference type="GO" id="GO:0010181">
    <property type="term" value="F:FMN binding"/>
    <property type="evidence" value="ECO:0007669"/>
    <property type="project" value="InterPro"/>
</dbReference>
<dbReference type="NCBIfam" id="TIGR01755">
    <property type="entry name" value="flav_wrbA"/>
    <property type="match status" value="1"/>
</dbReference>
<evidence type="ECO:0000259" key="2">
    <source>
        <dbReference type="PROSITE" id="PS50902"/>
    </source>
</evidence>
<keyword evidence="4" id="KW-1185">Reference proteome</keyword>
<dbReference type="AlphaFoldDB" id="A0A1E3Q3Z1"/>
<proteinExistence type="inferred from homology"/>
<dbReference type="Proteomes" id="UP000094385">
    <property type="component" value="Unassembled WGS sequence"/>
</dbReference>
<dbReference type="SUPFAM" id="SSF52218">
    <property type="entry name" value="Flavoproteins"/>
    <property type="match status" value="1"/>
</dbReference>
<comment type="similarity">
    <text evidence="1">Belongs to the WrbA family.</text>
</comment>
<dbReference type="Gene3D" id="3.40.50.360">
    <property type="match status" value="1"/>
</dbReference>
<dbReference type="InterPro" id="IPR010089">
    <property type="entry name" value="Flavoprotein_WrbA-like"/>
</dbReference>
<accession>A0A1E3Q3Z1</accession>
<name>A0A1E3Q3Z1_LIPST</name>
<sequence>MAPKVAIIIYSMYGHIAQMAEAEKVGIEMAGGSATIYQIPETLSEEVLQKMYAAPKPDYPIATANTLLDYDAFLFGVPTRYGNFPAQWKAFWDTTGGLWAKAALAGKYVGQFVSTGTAGGGQEVTVMNALSTYVFHGMIFVPLGYSTSFAQLTNLNEVHGGSPWGAGTFAGGGGSRQPSALEKEIATIQGETFYEIVVKAFD</sequence>
<dbReference type="PANTHER" id="PTHR30546:SF23">
    <property type="entry name" value="FLAVOPROTEIN-LIKE PROTEIN YCP4-RELATED"/>
    <property type="match status" value="1"/>
</dbReference>
<dbReference type="GO" id="GO:0003955">
    <property type="term" value="F:NAD(P)H dehydrogenase (quinone) activity"/>
    <property type="evidence" value="ECO:0007669"/>
    <property type="project" value="InterPro"/>
</dbReference>
<dbReference type="EMBL" id="KV454296">
    <property type="protein sequence ID" value="ODQ71872.1"/>
    <property type="molecule type" value="Genomic_DNA"/>
</dbReference>
<evidence type="ECO:0000256" key="1">
    <source>
        <dbReference type="ARBA" id="ARBA00006961"/>
    </source>
</evidence>
<dbReference type="NCBIfam" id="NF002999">
    <property type="entry name" value="PRK03767.1"/>
    <property type="match status" value="1"/>
</dbReference>
<organism evidence="3 4">
    <name type="scientific">Lipomyces starkeyi NRRL Y-11557</name>
    <dbReference type="NCBI Taxonomy" id="675824"/>
    <lineage>
        <taxon>Eukaryota</taxon>
        <taxon>Fungi</taxon>
        <taxon>Dikarya</taxon>
        <taxon>Ascomycota</taxon>
        <taxon>Saccharomycotina</taxon>
        <taxon>Lipomycetes</taxon>
        <taxon>Lipomycetales</taxon>
        <taxon>Lipomycetaceae</taxon>
        <taxon>Lipomyces</taxon>
    </lineage>
</organism>
<dbReference type="FunFam" id="3.40.50.360:FF:000001">
    <property type="entry name" value="NAD(P)H dehydrogenase (Quinone) FQR1-like"/>
    <property type="match status" value="1"/>
</dbReference>
<evidence type="ECO:0000313" key="4">
    <source>
        <dbReference type="Proteomes" id="UP000094385"/>
    </source>
</evidence>
<dbReference type="InterPro" id="IPR005025">
    <property type="entry name" value="FMN_Rdtase-like_dom"/>
</dbReference>
<dbReference type="Pfam" id="PF03358">
    <property type="entry name" value="FMN_red"/>
    <property type="match status" value="1"/>
</dbReference>
<dbReference type="InterPro" id="IPR029039">
    <property type="entry name" value="Flavoprotein-like_sf"/>
</dbReference>
<dbReference type="GO" id="GO:0016020">
    <property type="term" value="C:membrane"/>
    <property type="evidence" value="ECO:0007669"/>
    <property type="project" value="TreeGrafter"/>
</dbReference>
<dbReference type="PANTHER" id="PTHR30546">
    <property type="entry name" value="FLAVODOXIN-RELATED PROTEIN WRBA-RELATED"/>
    <property type="match status" value="1"/>
</dbReference>
<dbReference type="OrthoDB" id="504689at2759"/>
<reference evidence="3 4" key="1">
    <citation type="journal article" date="2016" name="Proc. Natl. Acad. Sci. U.S.A.">
        <title>Comparative genomics of biotechnologically important yeasts.</title>
        <authorList>
            <person name="Riley R."/>
            <person name="Haridas S."/>
            <person name="Wolfe K.H."/>
            <person name="Lopes M.R."/>
            <person name="Hittinger C.T."/>
            <person name="Goeker M."/>
            <person name="Salamov A.A."/>
            <person name="Wisecaver J.H."/>
            <person name="Long T.M."/>
            <person name="Calvey C.H."/>
            <person name="Aerts A.L."/>
            <person name="Barry K.W."/>
            <person name="Choi C."/>
            <person name="Clum A."/>
            <person name="Coughlan A.Y."/>
            <person name="Deshpande S."/>
            <person name="Douglass A.P."/>
            <person name="Hanson S.J."/>
            <person name="Klenk H.-P."/>
            <person name="LaButti K.M."/>
            <person name="Lapidus A."/>
            <person name="Lindquist E.A."/>
            <person name="Lipzen A.M."/>
            <person name="Meier-Kolthoff J.P."/>
            <person name="Ohm R.A."/>
            <person name="Otillar R.P."/>
            <person name="Pangilinan J.L."/>
            <person name="Peng Y."/>
            <person name="Rokas A."/>
            <person name="Rosa C.A."/>
            <person name="Scheuner C."/>
            <person name="Sibirny A.A."/>
            <person name="Slot J.C."/>
            <person name="Stielow J.B."/>
            <person name="Sun H."/>
            <person name="Kurtzman C.P."/>
            <person name="Blackwell M."/>
            <person name="Grigoriev I.V."/>
            <person name="Jeffries T.W."/>
        </authorList>
    </citation>
    <scope>NUCLEOTIDE SEQUENCE [LARGE SCALE GENOMIC DNA]</scope>
    <source>
        <strain evidence="3 4">NRRL Y-11557</strain>
    </source>
</reference>
<dbReference type="STRING" id="675824.A0A1E3Q3Z1"/>
<dbReference type="PROSITE" id="PS50902">
    <property type="entry name" value="FLAVODOXIN_LIKE"/>
    <property type="match status" value="1"/>
</dbReference>
<dbReference type="InterPro" id="IPR008254">
    <property type="entry name" value="Flavodoxin/NO_synth"/>
</dbReference>